<keyword evidence="1" id="KW-0812">Transmembrane</keyword>
<dbReference type="OrthoDB" id="2966886at2"/>
<name>A0A0V8QIG4_9FIRM</name>
<evidence type="ECO:0000313" key="3">
    <source>
        <dbReference type="Proteomes" id="UP000054874"/>
    </source>
</evidence>
<protein>
    <submittedName>
        <fullName evidence="2">Uncharacterized protein</fullName>
    </submittedName>
</protein>
<comment type="caution">
    <text evidence="2">The sequence shown here is derived from an EMBL/GenBank/DDBJ whole genome shotgun (WGS) entry which is preliminary data.</text>
</comment>
<feature type="transmembrane region" description="Helical" evidence="1">
    <location>
        <begin position="178"/>
        <end position="199"/>
    </location>
</feature>
<dbReference type="RefSeq" id="WP_058351928.1">
    <property type="nucleotide sequence ID" value="NZ_CABMMD010000079.1"/>
</dbReference>
<dbReference type="AlphaFoldDB" id="A0A0V8QIG4"/>
<evidence type="ECO:0000313" key="2">
    <source>
        <dbReference type="EMBL" id="KSV59881.1"/>
    </source>
</evidence>
<sequence>MIFKTTISQTAFMLKKKETVCVFYVLFFIVIINFIGNVLYFQDRDILEMYQPMKLLLLSYNRTNWNATNTLLLIQLYPLLVVCPAGFSLAREYQIGTRFFLVSRLGNFTYLVSKYLSAFLTTMIIFTVPFLLEIILNCLSFPLSATGDLSNLSIYDSAYRIGVNHYFMKSIYLYSPCLYAVIGTLFFGAVSGLFGVFTVAVSSIKRVKYNIFLFLPVFVALNMSTILANGFPEEAPSIKWYDYVLLFNDELKSISFGLIGIFGLVLFLIGAICVSGRKDCL</sequence>
<evidence type="ECO:0000256" key="1">
    <source>
        <dbReference type="SAM" id="Phobius"/>
    </source>
</evidence>
<feature type="transmembrane region" description="Helical" evidence="1">
    <location>
        <begin position="70"/>
        <end position="90"/>
    </location>
</feature>
<keyword evidence="1" id="KW-1133">Transmembrane helix</keyword>
<accession>A0A0V8QIG4</accession>
<keyword evidence="3" id="KW-1185">Reference proteome</keyword>
<dbReference type="Proteomes" id="UP000054874">
    <property type="component" value="Unassembled WGS sequence"/>
</dbReference>
<feature type="transmembrane region" description="Helical" evidence="1">
    <location>
        <begin position="111"/>
        <end position="132"/>
    </location>
</feature>
<feature type="transmembrane region" description="Helical" evidence="1">
    <location>
        <begin position="251"/>
        <end position="274"/>
    </location>
</feature>
<feature type="transmembrane region" description="Helical" evidence="1">
    <location>
        <begin position="211"/>
        <end position="231"/>
    </location>
</feature>
<dbReference type="STRING" id="290052.ASU35_07715"/>
<feature type="transmembrane region" description="Helical" evidence="1">
    <location>
        <begin position="21"/>
        <end position="41"/>
    </location>
</feature>
<gene>
    <name evidence="2" type="ORF">ASU35_07715</name>
</gene>
<dbReference type="EMBL" id="LNAM01000079">
    <property type="protein sequence ID" value="KSV59881.1"/>
    <property type="molecule type" value="Genomic_DNA"/>
</dbReference>
<reference evidence="2 3" key="1">
    <citation type="submission" date="2015-11" db="EMBL/GenBank/DDBJ databases">
        <title>Butyribacter intestini gen. nov., sp. nov., a butyric acid-producing bacterium of the family Lachnospiraceae isolated from the human faeces.</title>
        <authorList>
            <person name="Zou Y."/>
            <person name="Xue W."/>
            <person name="Luo G."/>
            <person name="Lv M."/>
        </authorList>
    </citation>
    <scope>NUCLEOTIDE SEQUENCE [LARGE SCALE GENOMIC DNA]</scope>
    <source>
        <strain evidence="2 3">ACET-33324</strain>
    </source>
</reference>
<proteinExistence type="predicted"/>
<keyword evidence="1" id="KW-0472">Membrane</keyword>
<organism evidence="2 3">
    <name type="scientific">Acetivibrio ethanolgignens</name>
    <dbReference type="NCBI Taxonomy" id="290052"/>
    <lineage>
        <taxon>Bacteria</taxon>
        <taxon>Bacillati</taxon>
        <taxon>Bacillota</taxon>
        <taxon>Clostridia</taxon>
        <taxon>Eubacteriales</taxon>
        <taxon>Oscillospiraceae</taxon>
        <taxon>Acetivibrio</taxon>
    </lineage>
</organism>